<feature type="compositionally biased region" description="Low complexity" evidence="6">
    <location>
        <begin position="1321"/>
        <end position="1336"/>
    </location>
</feature>
<dbReference type="GO" id="GO:0035556">
    <property type="term" value="P:intracellular signal transduction"/>
    <property type="evidence" value="ECO:0007669"/>
    <property type="project" value="TreeGrafter"/>
</dbReference>
<feature type="compositionally biased region" description="Basic and acidic residues" evidence="6">
    <location>
        <begin position="806"/>
        <end position="842"/>
    </location>
</feature>
<feature type="compositionally biased region" description="Polar residues" evidence="6">
    <location>
        <begin position="531"/>
        <end position="542"/>
    </location>
</feature>
<evidence type="ECO:0000256" key="2">
    <source>
        <dbReference type="ARBA" id="ARBA00022679"/>
    </source>
</evidence>
<feature type="compositionally biased region" description="Polar residues" evidence="6">
    <location>
        <begin position="1337"/>
        <end position="1347"/>
    </location>
</feature>
<feature type="domain" description="Protein kinase" evidence="7">
    <location>
        <begin position="154"/>
        <end position="412"/>
    </location>
</feature>
<feature type="region of interest" description="Disordered" evidence="6">
    <location>
        <begin position="703"/>
        <end position="956"/>
    </location>
</feature>
<dbReference type="PROSITE" id="PS50011">
    <property type="entry name" value="PROTEIN_KINASE_DOM"/>
    <property type="match status" value="1"/>
</dbReference>
<feature type="compositionally biased region" description="Polar residues" evidence="6">
    <location>
        <begin position="733"/>
        <end position="743"/>
    </location>
</feature>
<dbReference type="GO" id="GO:0004674">
    <property type="term" value="F:protein serine/threonine kinase activity"/>
    <property type="evidence" value="ECO:0007669"/>
    <property type="project" value="UniProtKB-KW"/>
</dbReference>
<feature type="compositionally biased region" description="Polar residues" evidence="6">
    <location>
        <begin position="945"/>
        <end position="954"/>
    </location>
</feature>
<dbReference type="InterPro" id="IPR008271">
    <property type="entry name" value="Ser/Thr_kinase_AS"/>
</dbReference>
<dbReference type="SMART" id="SM00220">
    <property type="entry name" value="S_TKc"/>
    <property type="match status" value="1"/>
</dbReference>
<proteinExistence type="evidence at transcript level"/>
<evidence type="ECO:0000256" key="1">
    <source>
        <dbReference type="ARBA" id="ARBA00022527"/>
    </source>
</evidence>
<feature type="region of interest" description="Disordered" evidence="6">
    <location>
        <begin position="1"/>
        <end position="59"/>
    </location>
</feature>
<keyword evidence="5" id="KW-0067">ATP-binding</keyword>
<evidence type="ECO:0000259" key="7">
    <source>
        <dbReference type="PROSITE" id="PS50011"/>
    </source>
</evidence>
<dbReference type="FunFam" id="1.10.510.10:FF:000571">
    <property type="entry name" value="Maternal embryonic leucine zipper kinase"/>
    <property type="match status" value="1"/>
</dbReference>
<protein>
    <submittedName>
        <fullName evidence="8">Serine/threonine-protein kinase PKH3-like</fullName>
    </submittedName>
</protein>
<feature type="region of interest" description="Disordered" evidence="6">
    <location>
        <begin position="1269"/>
        <end position="1364"/>
    </location>
</feature>
<organism evidence="8">
    <name type="scientific">Hirondellea gigas</name>
    <dbReference type="NCBI Taxonomy" id="1518452"/>
    <lineage>
        <taxon>Eukaryota</taxon>
        <taxon>Metazoa</taxon>
        <taxon>Ecdysozoa</taxon>
        <taxon>Arthropoda</taxon>
        <taxon>Crustacea</taxon>
        <taxon>Multicrustacea</taxon>
        <taxon>Malacostraca</taxon>
        <taxon>Eumalacostraca</taxon>
        <taxon>Peracarida</taxon>
        <taxon>Amphipoda</taxon>
        <taxon>Amphilochidea</taxon>
        <taxon>Lysianassida</taxon>
        <taxon>Lysianassidira</taxon>
        <taxon>Lysianassoidea</taxon>
        <taxon>Lysianassidae</taxon>
        <taxon>Hirondellea</taxon>
    </lineage>
</organism>
<feature type="compositionally biased region" description="Low complexity" evidence="6">
    <location>
        <begin position="509"/>
        <end position="522"/>
    </location>
</feature>
<evidence type="ECO:0000256" key="3">
    <source>
        <dbReference type="ARBA" id="ARBA00022741"/>
    </source>
</evidence>
<feature type="compositionally biased region" description="Polar residues" evidence="6">
    <location>
        <begin position="1308"/>
        <end position="1320"/>
    </location>
</feature>
<feature type="compositionally biased region" description="Polar residues" evidence="6">
    <location>
        <begin position="715"/>
        <end position="725"/>
    </location>
</feature>
<feature type="region of interest" description="Disordered" evidence="6">
    <location>
        <begin position="1012"/>
        <end position="1031"/>
    </location>
</feature>
<keyword evidence="2" id="KW-0808">Transferase</keyword>
<evidence type="ECO:0000256" key="5">
    <source>
        <dbReference type="ARBA" id="ARBA00022840"/>
    </source>
</evidence>
<feature type="compositionally biased region" description="Basic and acidic residues" evidence="6">
    <location>
        <begin position="856"/>
        <end position="873"/>
    </location>
</feature>
<dbReference type="Gene3D" id="3.30.200.20">
    <property type="entry name" value="Phosphorylase Kinase, domain 1"/>
    <property type="match status" value="1"/>
</dbReference>
<dbReference type="PROSITE" id="PS00108">
    <property type="entry name" value="PROTEIN_KINASE_ST"/>
    <property type="match status" value="1"/>
</dbReference>
<evidence type="ECO:0000256" key="6">
    <source>
        <dbReference type="SAM" id="MobiDB-lite"/>
    </source>
</evidence>
<dbReference type="PANTHER" id="PTHR24342:SF12">
    <property type="entry name" value="DEATH-ASSOCIATED PROTEIN KINASE RELATED"/>
    <property type="match status" value="1"/>
</dbReference>
<feature type="compositionally biased region" description="Polar residues" evidence="6">
    <location>
        <begin position="899"/>
        <end position="909"/>
    </location>
</feature>
<dbReference type="GO" id="GO:0043065">
    <property type="term" value="P:positive regulation of apoptotic process"/>
    <property type="evidence" value="ECO:0007669"/>
    <property type="project" value="TreeGrafter"/>
</dbReference>
<feature type="compositionally biased region" description="Basic and acidic residues" evidence="6">
    <location>
        <begin position="551"/>
        <end position="561"/>
    </location>
</feature>
<keyword evidence="1" id="KW-0723">Serine/threonine-protein kinase</keyword>
<name>A0A6A7FYJ9_9CRUS</name>
<evidence type="ECO:0000256" key="4">
    <source>
        <dbReference type="ARBA" id="ARBA00022777"/>
    </source>
</evidence>
<reference evidence="8" key="1">
    <citation type="submission" date="2017-11" db="EMBL/GenBank/DDBJ databases">
        <title>The sensing device of the deep-sea amphipod.</title>
        <authorList>
            <person name="Kobayashi H."/>
            <person name="Nagahama T."/>
            <person name="Arai W."/>
            <person name="Sasagawa Y."/>
            <person name="Umeda M."/>
            <person name="Hayashi T."/>
            <person name="Nikaido I."/>
            <person name="Watanabe H."/>
            <person name="Oguri K."/>
            <person name="Kitazato H."/>
            <person name="Fujioka K."/>
            <person name="Kido Y."/>
            <person name="Takami H."/>
        </authorList>
    </citation>
    <scope>NUCLEOTIDE SEQUENCE</scope>
    <source>
        <tissue evidence="8">Whole body</tissue>
    </source>
</reference>
<feature type="region of interest" description="Disordered" evidence="6">
    <location>
        <begin position="1140"/>
        <end position="1162"/>
    </location>
</feature>
<dbReference type="InterPro" id="IPR011009">
    <property type="entry name" value="Kinase-like_dom_sf"/>
</dbReference>
<feature type="compositionally biased region" description="Low complexity" evidence="6">
    <location>
        <begin position="1208"/>
        <end position="1233"/>
    </location>
</feature>
<dbReference type="PANTHER" id="PTHR24342">
    <property type="entry name" value="SERINE/THREONINE-PROTEIN KINASE 17"/>
    <property type="match status" value="1"/>
</dbReference>
<dbReference type="InterPro" id="IPR000719">
    <property type="entry name" value="Prot_kinase_dom"/>
</dbReference>
<feature type="compositionally biased region" description="Low complexity" evidence="6">
    <location>
        <begin position="10"/>
        <end position="23"/>
    </location>
</feature>
<feature type="compositionally biased region" description="Low complexity" evidence="6">
    <location>
        <begin position="36"/>
        <end position="59"/>
    </location>
</feature>
<dbReference type="GO" id="GO:0005634">
    <property type="term" value="C:nucleus"/>
    <property type="evidence" value="ECO:0007669"/>
    <property type="project" value="TreeGrafter"/>
</dbReference>
<dbReference type="GO" id="GO:0005524">
    <property type="term" value="F:ATP binding"/>
    <property type="evidence" value="ECO:0007669"/>
    <property type="project" value="UniProtKB-KW"/>
</dbReference>
<dbReference type="EMBL" id="IACT01004496">
    <property type="protein sequence ID" value="LAC23687.1"/>
    <property type="molecule type" value="mRNA"/>
</dbReference>
<dbReference type="Pfam" id="PF00069">
    <property type="entry name" value="Pkinase"/>
    <property type="match status" value="1"/>
</dbReference>
<accession>A0A6A7FYJ9</accession>
<keyword evidence="3" id="KW-0547">Nucleotide-binding</keyword>
<feature type="region of interest" description="Disordered" evidence="6">
    <location>
        <begin position="1208"/>
        <end position="1234"/>
    </location>
</feature>
<keyword evidence="4 8" id="KW-0418">Kinase</keyword>
<dbReference type="Gene3D" id="1.10.510.10">
    <property type="entry name" value="Transferase(Phosphotransferase) domain 1"/>
    <property type="match status" value="1"/>
</dbReference>
<dbReference type="SUPFAM" id="SSF56112">
    <property type="entry name" value="Protein kinase-like (PK-like)"/>
    <property type="match status" value="1"/>
</dbReference>
<evidence type="ECO:0000313" key="8">
    <source>
        <dbReference type="EMBL" id="LAC23687.1"/>
    </source>
</evidence>
<feature type="region of interest" description="Disordered" evidence="6">
    <location>
        <begin position="509"/>
        <end position="561"/>
    </location>
</feature>
<sequence length="1364" mass="151825">MFSETIPLPSHSTVRSSSSTQQHGGSGTGYSATSPTSSSNNDIINNKKNTNSNSNGSTSNGLVLSLSGASTRPALLLHSETPALESSPSSSIAGAADENSGLETRFNLNCRGFDCLDALFGRGWSVNASTGIIAVSDAAFRRVTNPDPFEKWYTLDPEPIARGQFAAVYRCQHRVSGVQYAAKFACRRRHGTDASSDIKHEVAVGAMLAHCHRTVRIHDVFATDAQIVLLMEFAPGGDLQTLLDEDLVPYERDVIGFLRQLIHGLVSIHELGIVHLDIKPQNLVLMGEFPDCAAKLCDFEISRLISHTHQIREILGTPDYVAPEIIHYEPITTKTDMWSLGVLTYVLLTGFLPFGGDTDQESFLEISRGNLDFPEELFEDISGQAINFIQRLLVRCPSQRLSAMECLDHPWMKAEIKKSPVPVMNLPITSQNLLLSLPNQAPQPSKSSTMPNTPTANWNILDDWANLSSNYVNNNPVIQNNTNTPNITISNSNMNPSIMSPVCMTPTLMSPLSSSPRESSFPPQKPYVSYRPNTSAHSSTHSLYKGGSRQNLDRLRSQSKSREVLVERLQMSSQKKTVSRSKERLYDGHYALTKSREHLLNNRSFSHSVEELLPYDYYTSEEEINKSLSNVYMLPLPPAIGEESFSRKLYRSLISIEKIDEVAVVNQENSPKTSYFDSRLTVNSMTDDEYSNYLSRFYPVVRSKTEEPQRHLPKSSLQGGRNSQPCDRRSSTRENNQSFTSKHTITKRNKPENSFTKNNYQKKKQENETIKKDRKKQQKETPKTKPTISNKLDRKPNQISKQNNSSEKRRGSVSHIEQRIQERHERMQEKHDKQQKKTDKKLLQNTINKKEKQRRHSEESDKSRQLQKSKDGSRSTATMRRNSFPARKPPNFLKKKNDSQTTSPSTSLESVKEVKNLAKNSSMKKEVVDEPYPSQNKNTEEHGESTNVTVSSTDNDLKTSIAGDPKVAASNDLKSLDSQEARLSENRGDLDEAYVSLEDTVDDGIFSRSESMDSTTTIGSDNTLHAHGSSSDTLDTTFQDLLISETEMENSKNLNEETVMNNLVTNANNKNMLNIPSCQSSRSSEKLTDHLTIIKEDDDDDTKSKIFTRSVSTSSDIGSMLSEGSDLAFDEYQRKISLTKESSPECSFDPKSRNRSNSIQTSPVIPAMPFKLSRSNSVHLDTPLSGVARPWGEVCQGSVFRALTMFRQSSTESTSSSSGSSTSSRRRSSNWSTAEGLDQIIEKIRSDDDDNNQDITVAPLFKITDVRTQKTSLIPTPPPLPSKRDFSQEKSSSTSSCTVSPPPSFSSQVTLQSPSVVFQESKQSSSQSSHSPLLSSCVTTASSTVGSKSKLPVRPSSIPIRTRV</sequence>